<accession>A0AAV5L1G1</accession>
<evidence type="ECO:0000256" key="1">
    <source>
        <dbReference type="ARBA" id="ARBA00004240"/>
    </source>
</evidence>
<dbReference type="PANTHER" id="PTHR45684">
    <property type="entry name" value="RE74312P"/>
    <property type="match status" value="1"/>
</dbReference>
<evidence type="ECO:0000256" key="3">
    <source>
        <dbReference type="ARBA" id="ARBA00007507"/>
    </source>
</evidence>
<keyword evidence="9" id="KW-0333">Golgi apparatus</keyword>
<comment type="caution">
    <text evidence="12">The sequence shown here is derived from an EMBL/GenBank/DDBJ whole genome shotgun (WGS) entry which is preliminary data.</text>
</comment>
<dbReference type="GO" id="GO:0005783">
    <property type="term" value="C:endoplasmic reticulum"/>
    <property type="evidence" value="ECO:0007669"/>
    <property type="project" value="UniProtKB-SubCell"/>
</dbReference>
<evidence type="ECO:0000256" key="10">
    <source>
        <dbReference type="ARBA" id="ARBA00023134"/>
    </source>
</evidence>
<dbReference type="InterPro" id="IPR006689">
    <property type="entry name" value="Small_GTPase_ARF/SAR"/>
</dbReference>
<dbReference type="GO" id="GO:0016192">
    <property type="term" value="P:vesicle-mediated transport"/>
    <property type="evidence" value="ECO:0007669"/>
    <property type="project" value="UniProtKB-KW"/>
</dbReference>
<evidence type="ECO:0000256" key="4">
    <source>
        <dbReference type="ARBA" id="ARBA00022448"/>
    </source>
</evidence>
<evidence type="ECO:0000313" key="13">
    <source>
        <dbReference type="Proteomes" id="UP001054252"/>
    </source>
</evidence>
<dbReference type="GO" id="GO:0003924">
    <property type="term" value="F:GTPase activity"/>
    <property type="evidence" value="ECO:0007669"/>
    <property type="project" value="InterPro"/>
</dbReference>
<evidence type="ECO:0000256" key="11">
    <source>
        <dbReference type="PIRSR" id="PIRSR606687-2"/>
    </source>
</evidence>
<keyword evidence="6" id="KW-0256">Endoplasmic reticulum</keyword>
<keyword evidence="4" id="KW-0813">Transport</keyword>
<evidence type="ECO:0000256" key="5">
    <source>
        <dbReference type="ARBA" id="ARBA00022741"/>
    </source>
</evidence>
<dbReference type="InterPro" id="IPR006687">
    <property type="entry name" value="Small_GTPase_SAR1"/>
</dbReference>
<organism evidence="12 13">
    <name type="scientific">Rubroshorea leprosula</name>
    <dbReference type="NCBI Taxonomy" id="152421"/>
    <lineage>
        <taxon>Eukaryota</taxon>
        <taxon>Viridiplantae</taxon>
        <taxon>Streptophyta</taxon>
        <taxon>Embryophyta</taxon>
        <taxon>Tracheophyta</taxon>
        <taxon>Spermatophyta</taxon>
        <taxon>Magnoliopsida</taxon>
        <taxon>eudicotyledons</taxon>
        <taxon>Gunneridae</taxon>
        <taxon>Pentapetalae</taxon>
        <taxon>rosids</taxon>
        <taxon>malvids</taxon>
        <taxon>Malvales</taxon>
        <taxon>Dipterocarpaceae</taxon>
        <taxon>Rubroshorea</taxon>
    </lineage>
</organism>
<keyword evidence="7" id="KW-0931">ER-Golgi transport</keyword>
<comment type="subcellular location">
    <subcellularLocation>
        <location evidence="1">Endoplasmic reticulum</location>
    </subcellularLocation>
    <subcellularLocation>
        <location evidence="2">Golgi apparatus</location>
    </subcellularLocation>
</comment>
<keyword evidence="8" id="KW-0653">Protein transport</keyword>
<gene>
    <name evidence="12" type="ORF">SLEP1_g39829</name>
</gene>
<dbReference type="InterPro" id="IPR027417">
    <property type="entry name" value="P-loop_NTPase"/>
</dbReference>
<keyword evidence="10" id="KW-0342">GTP-binding</keyword>
<evidence type="ECO:0000313" key="12">
    <source>
        <dbReference type="EMBL" id="GKV31090.1"/>
    </source>
</evidence>
<evidence type="ECO:0000256" key="2">
    <source>
        <dbReference type="ARBA" id="ARBA00004555"/>
    </source>
</evidence>
<keyword evidence="13" id="KW-1185">Reference proteome</keyword>
<feature type="binding site" evidence="11">
    <location>
        <position position="34"/>
    </location>
    <ligand>
        <name>GTP</name>
        <dbReference type="ChEBI" id="CHEBI:37565"/>
    </ligand>
</feature>
<proteinExistence type="inferred from homology"/>
<dbReference type="Proteomes" id="UP001054252">
    <property type="component" value="Unassembled WGS sequence"/>
</dbReference>
<dbReference type="GO" id="GO:0005525">
    <property type="term" value="F:GTP binding"/>
    <property type="evidence" value="ECO:0007669"/>
    <property type="project" value="UniProtKB-KW"/>
</dbReference>
<name>A0AAV5L1G1_9ROSI</name>
<dbReference type="Gene3D" id="3.40.50.300">
    <property type="entry name" value="P-loop containing nucleotide triphosphate hydrolases"/>
    <property type="match status" value="1"/>
</dbReference>
<feature type="binding site" evidence="11">
    <location>
        <position position="33"/>
    </location>
    <ligand>
        <name>GTP</name>
        <dbReference type="ChEBI" id="CHEBI:37565"/>
    </ligand>
</feature>
<evidence type="ECO:0000256" key="7">
    <source>
        <dbReference type="ARBA" id="ARBA00022892"/>
    </source>
</evidence>
<dbReference type="SMART" id="SM00178">
    <property type="entry name" value="SAR"/>
    <property type="match status" value="1"/>
</dbReference>
<dbReference type="AlphaFoldDB" id="A0AAV5L1G1"/>
<reference evidence="12 13" key="1">
    <citation type="journal article" date="2021" name="Commun. Biol.">
        <title>The genome of Shorea leprosula (Dipterocarpaceae) highlights the ecological relevance of drought in aseasonal tropical rainforests.</title>
        <authorList>
            <person name="Ng K.K.S."/>
            <person name="Kobayashi M.J."/>
            <person name="Fawcett J.A."/>
            <person name="Hatakeyama M."/>
            <person name="Paape T."/>
            <person name="Ng C.H."/>
            <person name="Ang C.C."/>
            <person name="Tnah L.H."/>
            <person name="Lee C.T."/>
            <person name="Nishiyama T."/>
            <person name="Sese J."/>
            <person name="O'Brien M.J."/>
            <person name="Copetti D."/>
            <person name="Mohd Noor M.I."/>
            <person name="Ong R.C."/>
            <person name="Putra M."/>
            <person name="Sireger I.Z."/>
            <person name="Indrioko S."/>
            <person name="Kosugi Y."/>
            <person name="Izuno A."/>
            <person name="Isagi Y."/>
            <person name="Lee S.L."/>
            <person name="Shimizu K.K."/>
        </authorList>
    </citation>
    <scope>NUCLEOTIDE SEQUENCE [LARGE SCALE GENOMIC DNA]</scope>
    <source>
        <strain evidence="12">214</strain>
    </source>
</reference>
<evidence type="ECO:0000256" key="9">
    <source>
        <dbReference type="ARBA" id="ARBA00023034"/>
    </source>
</evidence>
<keyword evidence="5 11" id="KW-0547">Nucleotide-binding</keyword>
<evidence type="ECO:0000256" key="6">
    <source>
        <dbReference type="ARBA" id="ARBA00022824"/>
    </source>
</evidence>
<comment type="similarity">
    <text evidence="3">Belongs to the small GTPase superfamily. SAR1 family.</text>
</comment>
<sequence length="191" mass="21259">MFLTDWFYRVLAFFGLWQKKANILVLGPESEVKTALLSWLGDEGIYIRNINFKGIDFANYKTARRVLTDYNLKVDAIVYVPSIYGCWPPSFPVEPLSVEVVKALLSAQFQSAAELGALLSDEALANVPFLRLAADAEPVVAEPVVAQPIVAQPVFAESVVHKWLARNVHDQDAIFVRLNGGPEKKNHMGPF</sequence>
<dbReference type="GO" id="GO:0006886">
    <property type="term" value="P:intracellular protein transport"/>
    <property type="evidence" value="ECO:0007669"/>
    <property type="project" value="InterPro"/>
</dbReference>
<evidence type="ECO:0000256" key="8">
    <source>
        <dbReference type="ARBA" id="ARBA00022927"/>
    </source>
</evidence>
<dbReference type="EMBL" id="BPVZ01000090">
    <property type="protein sequence ID" value="GKV31090.1"/>
    <property type="molecule type" value="Genomic_DNA"/>
</dbReference>
<dbReference type="GO" id="GO:0005794">
    <property type="term" value="C:Golgi apparatus"/>
    <property type="evidence" value="ECO:0007669"/>
    <property type="project" value="UniProtKB-SubCell"/>
</dbReference>
<protein>
    <submittedName>
        <fullName evidence="12">Uncharacterized protein</fullName>
    </submittedName>
</protein>